<comment type="similarity">
    <text evidence="1">Belongs to the universal ribosomal protein uL10 family.</text>
</comment>
<accession>A0A5P8DJZ0</accession>
<proteinExistence type="inferred from homology"/>
<dbReference type="AlphaFoldDB" id="A0A5P8DJZ0"/>
<dbReference type="Pfam" id="PF00466">
    <property type="entry name" value="Ribosomal_L10"/>
    <property type="match status" value="1"/>
</dbReference>
<dbReference type="Gene3D" id="3.30.70.1730">
    <property type="match status" value="1"/>
</dbReference>
<evidence type="ECO:0000256" key="1">
    <source>
        <dbReference type="ARBA" id="ARBA00008889"/>
    </source>
</evidence>
<protein>
    <submittedName>
        <fullName evidence="2">Ribosomal protein L10</fullName>
    </submittedName>
</protein>
<dbReference type="InterPro" id="IPR043141">
    <property type="entry name" value="Ribosomal_uL10-like_sf"/>
</dbReference>
<keyword evidence="2" id="KW-0689">Ribosomal protein</keyword>
<geneLocation type="mitochondrion" evidence="2"/>
<evidence type="ECO:0000313" key="2">
    <source>
        <dbReference type="EMBL" id="QFP99072.1"/>
    </source>
</evidence>
<keyword evidence="2" id="KW-0687">Ribonucleoprotein</keyword>
<dbReference type="EMBL" id="MN082145">
    <property type="protein sequence ID" value="QFP99072.1"/>
    <property type="molecule type" value="Genomic_DNA"/>
</dbReference>
<name>A0A5P8DJZ0_9EUKA</name>
<dbReference type="SUPFAM" id="SSF160369">
    <property type="entry name" value="Ribosomal protein L10-like"/>
    <property type="match status" value="1"/>
</dbReference>
<keyword evidence="2" id="KW-0496">Mitochondrion</keyword>
<organism evidence="2">
    <name type="scientific">Telonemida sp</name>
    <dbReference type="NCBI Taxonomy" id="2652706"/>
    <lineage>
        <taxon>Eukaryota</taxon>
        <taxon>Eukaryota incertae sedis</taxon>
        <taxon>Telonemia</taxon>
        <taxon>Telonemida</taxon>
    </lineage>
</organism>
<gene>
    <name evidence="2" type="primary">rpl10</name>
</gene>
<dbReference type="GO" id="GO:0005840">
    <property type="term" value="C:ribosome"/>
    <property type="evidence" value="ECO:0007669"/>
    <property type="project" value="UniProtKB-KW"/>
</dbReference>
<sequence length="179" mass="20530">MNKNELKKYLDFRCLTSILKNSIYVGFFCIQSTSMQDTLILRKELRKSGYHYKVIKNVVLCKILNTHFKNLNSSLQGSVAICYAEFSVDNKVVADFTFDTLKVVFKTVSKTPGVFFLGSYFKGSFYSTLFEHKILSMANFDRIAMKNLSLIQANLISLLTNVSSPKNRLFTLTSKRREV</sequence>
<dbReference type="InterPro" id="IPR001790">
    <property type="entry name" value="Ribosomal_uL10"/>
</dbReference>
<reference evidence="2" key="1">
    <citation type="submission" date="2019-06" db="EMBL/GenBank/DDBJ databases">
        <authorList>
            <person name="Wideman J.G."/>
            <person name="Richards T.A."/>
        </authorList>
    </citation>
    <scope>NUCLEOTIDE SEQUENCE</scope>
</reference>